<dbReference type="InterPro" id="IPR018649">
    <property type="entry name" value="SHOCT"/>
</dbReference>
<feature type="transmembrane region" description="Helical" evidence="1">
    <location>
        <begin position="12"/>
        <end position="35"/>
    </location>
</feature>
<evidence type="ECO:0000313" key="4">
    <source>
        <dbReference type="Proteomes" id="UP000178783"/>
    </source>
</evidence>
<name>A0A1F5SBK5_9BACT</name>
<dbReference type="Proteomes" id="UP000178783">
    <property type="component" value="Unassembled WGS sequence"/>
</dbReference>
<dbReference type="AlphaFoldDB" id="A0A1F5SBK5"/>
<organism evidence="3 4">
    <name type="scientific">Candidatus Falkowbacteria bacterium RIFCSPLOWO2_02_FULL_45_21</name>
    <dbReference type="NCBI Taxonomy" id="1797989"/>
    <lineage>
        <taxon>Bacteria</taxon>
        <taxon>Candidatus Falkowiibacteriota</taxon>
    </lineage>
</organism>
<reference evidence="3 4" key="1">
    <citation type="journal article" date="2016" name="Nat. Commun.">
        <title>Thousands of microbial genomes shed light on interconnected biogeochemical processes in an aquifer system.</title>
        <authorList>
            <person name="Anantharaman K."/>
            <person name="Brown C.T."/>
            <person name="Hug L.A."/>
            <person name="Sharon I."/>
            <person name="Castelle C.J."/>
            <person name="Probst A.J."/>
            <person name="Thomas B.C."/>
            <person name="Singh A."/>
            <person name="Wilkins M.J."/>
            <person name="Karaoz U."/>
            <person name="Brodie E.L."/>
            <person name="Williams K.H."/>
            <person name="Hubbard S.S."/>
            <person name="Banfield J.F."/>
        </authorList>
    </citation>
    <scope>NUCLEOTIDE SEQUENCE [LARGE SCALE GENOMIC DNA]</scope>
</reference>
<sequence length="75" mass="8807">MMNFGFGPFGSFGWIFMILWWVLIIAGIVALIKWLTSQSRGTRHNEKSALEILRERYAQGEINKQEFEEKKKELS</sequence>
<evidence type="ECO:0000313" key="3">
    <source>
        <dbReference type="EMBL" id="OGF24105.1"/>
    </source>
</evidence>
<proteinExistence type="predicted"/>
<keyword evidence="1" id="KW-0812">Transmembrane</keyword>
<dbReference type="EMBL" id="MFFW01000038">
    <property type="protein sequence ID" value="OGF24105.1"/>
    <property type="molecule type" value="Genomic_DNA"/>
</dbReference>
<evidence type="ECO:0000256" key="1">
    <source>
        <dbReference type="SAM" id="Phobius"/>
    </source>
</evidence>
<evidence type="ECO:0000259" key="2">
    <source>
        <dbReference type="Pfam" id="PF09851"/>
    </source>
</evidence>
<protein>
    <recommendedName>
        <fullName evidence="2">SHOCT domain-containing protein</fullName>
    </recommendedName>
</protein>
<dbReference type="Pfam" id="PF09851">
    <property type="entry name" value="SHOCT"/>
    <property type="match status" value="1"/>
</dbReference>
<feature type="domain" description="SHOCT" evidence="2">
    <location>
        <begin position="48"/>
        <end position="74"/>
    </location>
</feature>
<gene>
    <name evidence="3" type="ORF">A3H66_00855</name>
</gene>
<keyword evidence="1" id="KW-0472">Membrane</keyword>
<comment type="caution">
    <text evidence="3">The sequence shown here is derived from an EMBL/GenBank/DDBJ whole genome shotgun (WGS) entry which is preliminary data.</text>
</comment>
<accession>A0A1F5SBK5</accession>
<keyword evidence="1" id="KW-1133">Transmembrane helix</keyword>